<evidence type="ECO:0000313" key="3">
    <source>
        <dbReference type="Proteomes" id="UP001321473"/>
    </source>
</evidence>
<keyword evidence="1" id="KW-0732">Signal</keyword>
<keyword evidence="3" id="KW-1185">Reference proteome</keyword>
<comment type="caution">
    <text evidence="2">The sequence shown here is derived from an EMBL/GenBank/DDBJ whole genome shotgun (WGS) entry which is preliminary data.</text>
</comment>
<dbReference type="Proteomes" id="UP001321473">
    <property type="component" value="Unassembled WGS sequence"/>
</dbReference>
<evidence type="ECO:0008006" key="4">
    <source>
        <dbReference type="Google" id="ProtNLM"/>
    </source>
</evidence>
<gene>
    <name evidence="2" type="ORF">V5799_026485</name>
</gene>
<evidence type="ECO:0000256" key="1">
    <source>
        <dbReference type="SAM" id="SignalP"/>
    </source>
</evidence>
<feature type="signal peptide" evidence="1">
    <location>
        <begin position="1"/>
        <end position="18"/>
    </location>
</feature>
<organism evidence="2 3">
    <name type="scientific">Amblyomma americanum</name>
    <name type="common">Lone star tick</name>
    <dbReference type="NCBI Taxonomy" id="6943"/>
    <lineage>
        <taxon>Eukaryota</taxon>
        <taxon>Metazoa</taxon>
        <taxon>Ecdysozoa</taxon>
        <taxon>Arthropoda</taxon>
        <taxon>Chelicerata</taxon>
        <taxon>Arachnida</taxon>
        <taxon>Acari</taxon>
        <taxon>Parasitiformes</taxon>
        <taxon>Ixodida</taxon>
        <taxon>Ixodoidea</taxon>
        <taxon>Ixodidae</taxon>
        <taxon>Amblyomminae</taxon>
        <taxon>Amblyomma</taxon>
    </lineage>
</organism>
<evidence type="ECO:0000313" key="2">
    <source>
        <dbReference type="EMBL" id="KAK8762249.1"/>
    </source>
</evidence>
<reference evidence="2 3" key="1">
    <citation type="journal article" date="2023" name="Arcadia Sci">
        <title>De novo assembly of a long-read Amblyomma americanum tick genome.</title>
        <authorList>
            <person name="Chou S."/>
            <person name="Poskanzer K.E."/>
            <person name="Rollins M."/>
            <person name="Thuy-Boun P.S."/>
        </authorList>
    </citation>
    <scope>NUCLEOTIDE SEQUENCE [LARGE SCALE GENOMIC DNA]</scope>
    <source>
        <strain evidence="2">F_SG_1</strain>
        <tissue evidence="2">Salivary glands</tissue>
    </source>
</reference>
<proteinExistence type="predicted"/>
<accession>A0AAQ4DIF9</accession>
<name>A0AAQ4DIF9_AMBAM</name>
<dbReference type="EMBL" id="JARKHS020030307">
    <property type="protein sequence ID" value="KAK8762249.1"/>
    <property type="molecule type" value="Genomic_DNA"/>
</dbReference>
<sequence length="1434" mass="163102">MKPSEPFTLFLQAFLCHASTLDHASSTCFVASIFRCYLGRTSARVPFDAYCGNDYGQHQLLKLSRHRSPLCGHVEASRTKPSEPFNLFLQAFLCHASTLDHASSTCFVASIFRCYLGRTCARVPFDAYCGNDYGQHQLLKLSRHRSPLCGHGEAFRMKPSEAFILFLQVFLCHASALHHASNFHVPCFNFGACLKLSCAMLQLWIMPQVRALSLPALKMIFRCYLGRTCERVPFDAYSGNDYGQHQLLKLSRHRSPLCGHSEAFRMKPSEPFILFLQAFLCHALTLDDASTLKMIFRCYLGRTCERVPFDAYCGNDYGQHQLLKLSRHRSPLCGHSEAFRMKPSEPLILFLQAFLCHASTLDHAYTLKIIFRCYLGRTCERVPFDAYCGNDYGQHQLLKLSRHRSPLCGHSEAFRMKPSEPLILFLQAFLCHALTLDDASSFPVPCFNFGSCLKLSCAMLQLWIMPIVRALSLPALKIIFRCYLGRTCERVLFDAYSGNDYGQHQLLKLSRHRSPLCGHSEAFRMKPSEPFILFLQAFLCHALTLDHASTLKIIFRCYLGRTCERVPFDAYCGNDYGEHQLLKLSRHRSPLCGHGEAFRMKPSEPFILFLQAFLCHASTLDHAYSFPVPCFNFGSCLIVRALSLPALKMIFRCYLGRTCARVPFDAYCGNDYGQHQLLKLSRQRSPLCGHGEASRTKPSEPFILFLQAFCAMLQLWITPQVCVLSLPALNMIFRCNLGRTCARVPFDAYTAAMITDSTSYLSSVDNDRHSVGTVKPPERSLLNRLCCFYRLSCAMLQLWITPQVCVLSLPALKMIFRCYLGRTCARVPFDAYCGNDYGQHQLLKLSRHRSPLCGHGEAFRMNPSEPFILFLQAFLCDASTLVHAYTLKVIFRCYLGRTCARVPFDAFCGNEYGQHQLLKLSRHRSPLCGHGEAFRMKPSEPFILFLQAFLCHASTLDHAYTLKIIFRCYLGRTCERVPFDAYSGNGYGQHQLLKLSRHRSPLCGHGEAFRMKPSEPYILFLQAFLCHASTLDHATTLKVIFRCYLGRTCARVPFDAFCGNEYGQHQLLKLSRHRSPLCGHGEAFRMKPSEPFILFLQAFLCHASTLDHAYTLKIIFRCYLGRTCERVPFDAYSGNGYGQHQLLKLSRHRSPLCGHGEAFRMKPSEPYILFLQAFLCHASTLDHATTLKIIFRCYLGRTCERVLFDAYSGNDYGQHQLHKLSRQRSPLCGHSEAFRMKPSEPFILFLQAFMCHASALDHASSFPVPCFNFGSRHKLSCAMLQLWITPQVCVLSLPALKMIFRCYLGRTCARVLFDAYCGNDYGQLLKLSRQRSPLCGHGEASRTKPSEPFILFLQAFLCHASTLDHATSFPVPCFNFGSFLKLSCAMLQLWIMPQVRALSLPALKIIFRRYLGRNCERVPFDAYCGNDYGQHQLL</sequence>
<protein>
    <recommendedName>
        <fullName evidence="4">Secreted protein</fullName>
    </recommendedName>
</protein>
<feature type="chain" id="PRO_5042936565" description="Secreted protein" evidence="1">
    <location>
        <begin position="19"/>
        <end position="1434"/>
    </location>
</feature>